<dbReference type="Proteomes" id="UP000249842">
    <property type="component" value="Unassembled WGS sequence"/>
</dbReference>
<feature type="transmembrane region" description="Helical" evidence="1">
    <location>
        <begin position="53"/>
        <end position="75"/>
    </location>
</feature>
<keyword evidence="3" id="KW-1185">Reference proteome</keyword>
<dbReference type="AlphaFoldDB" id="A0A328B2P4"/>
<evidence type="ECO:0000313" key="2">
    <source>
        <dbReference type="EMBL" id="RAK61189.1"/>
    </source>
</evidence>
<gene>
    <name evidence="2" type="ORF">DJ021_15920</name>
</gene>
<comment type="caution">
    <text evidence="2">The sequence shown here is derived from an EMBL/GenBank/DDBJ whole genome shotgun (WGS) entry which is preliminary data.</text>
</comment>
<proteinExistence type="predicted"/>
<evidence type="ECO:0000256" key="1">
    <source>
        <dbReference type="SAM" id="Phobius"/>
    </source>
</evidence>
<dbReference type="EMBL" id="QFYP01000001">
    <property type="protein sequence ID" value="RAK61189.1"/>
    <property type="molecule type" value="Genomic_DNA"/>
</dbReference>
<dbReference type="RefSeq" id="WP_111458481.1">
    <property type="nucleotide sequence ID" value="NZ_QFYP01000001.1"/>
</dbReference>
<protein>
    <submittedName>
        <fullName evidence="2">Uncharacterized protein</fullName>
    </submittedName>
</protein>
<name>A0A328B2P4_9CAUL</name>
<keyword evidence="1" id="KW-1133">Transmembrane helix</keyword>
<keyword evidence="1" id="KW-0472">Membrane</keyword>
<reference evidence="3" key="1">
    <citation type="submission" date="2018-05" db="EMBL/GenBank/DDBJ databases">
        <authorList>
            <person name="Li X."/>
        </authorList>
    </citation>
    <scope>NUCLEOTIDE SEQUENCE [LARGE SCALE GENOMIC DNA]</scope>
    <source>
        <strain evidence="3">HKS-05</strain>
    </source>
</reference>
<keyword evidence="1" id="KW-0812">Transmembrane</keyword>
<accession>A0A328B2P4</accession>
<evidence type="ECO:0000313" key="3">
    <source>
        <dbReference type="Proteomes" id="UP000249842"/>
    </source>
</evidence>
<organism evidence="2 3">
    <name type="scientific">Phenylobacterium hankyongense</name>
    <dbReference type="NCBI Taxonomy" id="1813876"/>
    <lineage>
        <taxon>Bacteria</taxon>
        <taxon>Pseudomonadati</taxon>
        <taxon>Pseudomonadota</taxon>
        <taxon>Alphaproteobacteria</taxon>
        <taxon>Caulobacterales</taxon>
        <taxon>Caulobacteraceae</taxon>
        <taxon>Phenylobacterium</taxon>
    </lineage>
</organism>
<sequence length="134" mass="13779">MAPVVPEPLVVVPVEPEFMPAPLAPELVEPVVLPAPVVPAAPEVSAMPPAVPAVPVVSVVVVVVVAPAPVVSVFLEQPATIRLEAARTAPAASRAVREDLGDIEQVSSACEWRSGPVGAARVQQPRSGLLVPKM</sequence>